<protein>
    <submittedName>
        <fullName evidence="2">Uncharacterized protein</fullName>
    </submittedName>
</protein>
<dbReference type="EMBL" id="KQ981891">
    <property type="protein sequence ID" value="KYN33812.1"/>
    <property type="molecule type" value="Genomic_DNA"/>
</dbReference>
<feature type="region of interest" description="Disordered" evidence="1">
    <location>
        <begin position="1"/>
        <end position="43"/>
    </location>
</feature>
<name>A0A195F0X9_9HYME</name>
<accession>A0A195F0X9</accession>
<sequence>MWKEEKRGKRRNRLDEAEEREREREREREGPSDRRETESGKGVIKSKVLSQQGSRHFAVACSAREMTSAKMADLRGAAAAVLHRCQACIRTPDTYDSSLDRRDDIGEDTGQIE</sequence>
<keyword evidence="3" id="KW-1185">Reference proteome</keyword>
<dbReference type="AlphaFoldDB" id="A0A195F0X9"/>
<feature type="compositionally biased region" description="Basic and acidic residues" evidence="1">
    <location>
        <begin position="1"/>
        <end position="39"/>
    </location>
</feature>
<dbReference type="Proteomes" id="UP000078541">
    <property type="component" value="Unassembled WGS sequence"/>
</dbReference>
<evidence type="ECO:0000313" key="3">
    <source>
        <dbReference type="Proteomes" id="UP000078541"/>
    </source>
</evidence>
<proteinExistence type="predicted"/>
<organism evidence="2 3">
    <name type="scientific">Trachymyrmex septentrionalis</name>
    <dbReference type="NCBI Taxonomy" id="34720"/>
    <lineage>
        <taxon>Eukaryota</taxon>
        <taxon>Metazoa</taxon>
        <taxon>Ecdysozoa</taxon>
        <taxon>Arthropoda</taxon>
        <taxon>Hexapoda</taxon>
        <taxon>Insecta</taxon>
        <taxon>Pterygota</taxon>
        <taxon>Neoptera</taxon>
        <taxon>Endopterygota</taxon>
        <taxon>Hymenoptera</taxon>
        <taxon>Apocrita</taxon>
        <taxon>Aculeata</taxon>
        <taxon>Formicoidea</taxon>
        <taxon>Formicidae</taxon>
        <taxon>Myrmicinae</taxon>
        <taxon>Trachymyrmex</taxon>
    </lineage>
</organism>
<evidence type="ECO:0000256" key="1">
    <source>
        <dbReference type="SAM" id="MobiDB-lite"/>
    </source>
</evidence>
<evidence type="ECO:0000313" key="2">
    <source>
        <dbReference type="EMBL" id="KYN33812.1"/>
    </source>
</evidence>
<gene>
    <name evidence="2" type="ORF">ALC56_11888</name>
</gene>
<reference evidence="2 3" key="1">
    <citation type="submission" date="2016-03" db="EMBL/GenBank/DDBJ databases">
        <title>Trachymyrmex septentrionalis WGS genome.</title>
        <authorList>
            <person name="Nygaard S."/>
            <person name="Hu H."/>
            <person name="Boomsma J."/>
            <person name="Zhang G."/>
        </authorList>
    </citation>
    <scope>NUCLEOTIDE SEQUENCE [LARGE SCALE GENOMIC DNA]</scope>
    <source>
        <strain evidence="2">Tsep2-gDNA-1</strain>
        <tissue evidence="2">Whole body</tissue>
    </source>
</reference>